<keyword evidence="7 8" id="KW-0624">Polysaccharide degradation</keyword>
<dbReference type="InterPro" id="IPR018221">
    <property type="entry name" value="Glyco_hydro_9_His_AS"/>
</dbReference>
<evidence type="ECO:0000256" key="3">
    <source>
        <dbReference type="ARBA" id="ARBA00022801"/>
    </source>
</evidence>
<dbReference type="PANTHER" id="PTHR22298">
    <property type="entry name" value="ENDO-1,4-BETA-GLUCANASE"/>
    <property type="match status" value="1"/>
</dbReference>
<comment type="catalytic activity">
    <reaction evidence="1 9">
        <text>Endohydrolysis of (1-&gt;4)-beta-D-glucosidic linkages in cellulose, lichenin and cereal beta-D-glucans.</text>
        <dbReference type="EC" id="3.2.1.4"/>
    </reaction>
</comment>
<sequence length="195" mass="21436">MLEKHQVDLFTDRVGSWNNMQFVTTASFLTTVYSDYLASAGKSLTFANKYVSPSDLLSFAKSQVEYILGDNPRATSYMVGYGENYPHHVHHRGSSIVSYKVDPTFVSCRGGYGTLFNRKASDPNLLAGAIVGGPDVYNNFVDRRDNYEQTKPTTYNNALLIGVLTRLNVGQSGYTHQVPASSTIAIDVSQKVTAS</sequence>
<evidence type="ECO:0000256" key="8">
    <source>
        <dbReference type="PROSITE-ProRule" id="PRU10059"/>
    </source>
</evidence>
<proteinExistence type="inferred from homology"/>
<dbReference type="GO" id="GO:0008810">
    <property type="term" value="F:cellulase activity"/>
    <property type="evidence" value="ECO:0007669"/>
    <property type="project" value="UniProtKB-EC"/>
</dbReference>
<keyword evidence="3 8" id="KW-0378">Hydrolase</keyword>
<dbReference type="EC" id="3.2.1.4" evidence="9"/>
<dbReference type="InterPro" id="IPR012341">
    <property type="entry name" value="6hp_glycosidase-like_sf"/>
</dbReference>
<feature type="domain" description="Glycoside hydrolase family 9" evidence="10">
    <location>
        <begin position="15"/>
        <end position="164"/>
    </location>
</feature>
<dbReference type="Gene3D" id="1.50.10.10">
    <property type="match status" value="1"/>
</dbReference>
<dbReference type="Pfam" id="PF00759">
    <property type="entry name" value="Glyco_hydro_9"/>
    <property type="match status" value="1"/>
</dbReference>
<dbReference type="InterPro" id="IPR008928">
    <property type="entry name" value="6-hairpin_glycosidase_sf"/>
</dbReference>
<feature type="active site" evidence="8">
    <location>
        <position position="90"/>
    </location>
</feature>
<organism evidence="11 12">
    <name type="scientific">Castilleja foliolosa</name>
    <dbReference type="NCBI Taxonomy" id="1961234"/>
    <lineage>
        <taxon>Eukaryota</taxon>
        <taxon>Viridiplantae</taxon>
        <taxon>Streptophyta</taxon>
        <taxon>Embryophyta</taxon>
        <taxon>Tracheophyta</taxon>
        <taxon>Spermatophyta</taxon>
        <taxon>Magnoliopsida</taxon>
        <taxon>eudicotyledons</taxon>
        <taxon>Gunneridae</taxon>
        <taxon>Pentapetalae</taxon>
        <taxon>asterids</taxon>
        <taxon>lamiids</taxon>
        <taxon>Lamiales</taxon>
        <taxon>Orobanchaceae</taxon>
        <taxon>Pedicularideae</taxon>
        <taxon>Castillejinae</taxon>
        <taxon>Castilleja</taxon>
    </lineage>
</organism>
<evidence type="ECO:0000256" key="1">
    <source>
        <dbReference type="ARBA" id="ARBA00000966"/>
    </source>
</evidence>
<evidence type="ECO:0000256" key="6">
    <source>
        <dbReference type="ARBA" id="ARBA00023295"/>
    </source>
</evidence>
<dbReference type="Proteomes" id="UP001632038">
    <property type="component" value="Unassembled WGS sequence"/>
</dbReference>
<evidence type="ECO:0000313" key="11">
    <source>
        <dbReference type="EMBL" id="KAL3619185.1"/>
    </source>
</evidence>
<evidence type="ECO:0000256" key="7">
    <source>
        <dbReference type="ARBA" id="ARBA00023326"/>
    </source>
</evidence>
<dbReference type="PROSITE" id="PS00592">
    <property type="entry name" value="GH9_2"/>
    <property type="match status" value="1"/>
</dbReference>
<keyword evidence="4 9" id="KW-0136">Cellulose degradation</keyword>
<comment type="similarity">
    <text evidence="2 8 9">Belongs to the glycosyl hydrolase 9 (cellulase E) family.</text>
</comment>
<evidence type="ECO:0000256" key="4">
    <source>
        <dbReference type="ARBA" id="ARBA00023001"/>
    </source>
</evidence>
<accession>A0ABD3BNZ0</accession>
<keyword evidence="12" id="KW-1185">Reference proteome</keyword>
<keyword evidence="6 8" id="KW-0326">Glycosidase</keyword>
<name>A0ABD3BNZ0_9LAMI</name>
<keyword evidence="5 8" id="KW-0119">Carbohydrate metabolism</keyword>
<evidence type="ECO:0000313" key="12">
    <source>
        <dbReference type="Proteomes" id="UP001632038"/>
    </source>
</evidence>
<dbReference type="SUPFAM" id="SSF48208">
    <property type="entry name" value="Six-hairpin glycosidases"/>
    <property type="match status" value="1"/>
</dbReference>
<protein>
    <recommendedName>
        <fullName evidence="9">Endoglucanase</fullName>
        <ecNumber evidence="9">3.2.1.4</ecNumber>
    </recommendedName>
</protein>
<evidence type="ECO:0000256" key="9">
    <source>
        <dbReference type="RuleBase" id="RU361166"/>
    </source>
</evidence>
<evidence type="ECO:0000256" key="5">
    <source>
        <dbReference type="ARBA" id="ARBA00023277"/>
    </source>
</evidence>
<comment type="caution">
    <text evidence="11">The sequence shown here is derived from an EMBL/GenBank/DDBJ whole genome shotgun (WGS) entry which is preliminary data.</text>
</comment>
<gene>
    <name evidence="11" type="primary">GH9C2_6</name>
    <name evidence="11" type="ORF">CASFOL_036755</name>
</gene>
<dbReference type="InterPro" id="IPR001701">
    <property type="entry name" value="Glyco_hydro_9"/>
</dbReference>
<evidence type="ECO:0000256" key="2">
    <source>
        <dbReference type="ARBA" id="ARBA00007072"/>
    </source>
</evidence>
<dbReference type="EMBL" id="JAVIJP010000069">
    <property type="protein sequence ID" value="KAL3619185.1"/>
    <property type="molecule type" value="Genomic_DNA"/>
</dbReference>
<dbReference type="GO" id="GO:0030245">
    <property type="term" value="P:cellulose catabolic process"/>
    <property type="evidence" value="ECO:0007669"/>
    <property type="project" value="UniProtKB-KW"/>
</dbReference>
<reference evidence="12" key="1">
    <citation type="journal article" date="2024" name="IScience">
        <title>Strigolactones Initiate the Formation of Haustorium-like Structures in Castilleja.</title>
        <authorList>
            <person name="Buerger M."/>
            <person name="Peterson D."/>
            <person name="Chory J."/>
        </authorList>
    </citation>
    <scope>NUCLEOTIDE SEQUENCE [LARGE SCALE GENOMIC DNA]</scope>
</reference>
<evidence type="ECO:0000259" key="10">
    <source>
        <dbReference type="Pfam" id="PF00759"/>
    </source>
</evidence>
<dbReference type="AlphaFoldDB" id="A0ABD3BNZ0"/>